<dbReference type="InterPro" id="IPR032675">
    <property type="entry name" value="LRR_dom_sf"/>
</dbReference>
<proteinExistence type="predicted"/>
<dbReference type="VEuPathDB" id="VectorBase:HLOH_056488"/>
<protein>
    <submittedName>
        <fullName evidence="1">Uncharacterized protein</fullName>
    </submittedName>
</protein>
<comment type="caution">
    <text evidence="1">The sequence shown here is derived from an EMBL/GenBank/DDBJ whole genome shotgun (WGS) entry which is preliminary data.</text>
</comment>
<organism evidence="1 2">
    <name type="scientific">Haemaphysalis longicornis</name>
    <name type="common">Bush tick</name>
    <dbReference type="NCBI Taxonomy" id="44386"/>
    <lineage>
        <taxon>Eukaryota</taxon>
        <taxon>Metazoa</taxon>
        <taxon>Ecdysozoa</taxon>
        <taxon>Arthropoda</taxon>
        <taxon>Chelicerata</taxon>
        <taxon>Arachnida</taxon>
        <taxon>Acari</taxon>
        <taxon>Parasitiformes</taxon>
        <taxon>Ixodida</taxon>
        <taxon>Ixodoidea</taxon>
        <taxon>Ixodidae</taxon>
        <taxon>Haemaphysalinae</taxon>
        <taxon>Haemaphysalis</taxon>
    </lineage>
</organism>
<name>A0A9J6FPM2_HAELO</name>
<dbReference type="AlphaFoldDB" id="A0A9J6FPM2"/>
<dbReference type="Gene3D" id="3.80.10.10">
    <property type="entry name" value="Ribonuclease Inhibitor"/>
    <property type="match status" value="1"/>
</dbReference>
<accession>A0A9J6FPM2</accession>
<evidence type="ECO:0000313" key="2">
    <source>
        <dbReference type="Proteomes" id="UP000821853"/>
    </source>
</evidence>
<dbReference type="Proteomes" id="UP000821853">
    <property type="component" value="Chromosome 10"/>
</dbReference>
<dbReference type="EMBL" id="JABSTR010000002">
    <property type="protein sequence ID" value="KAH9364217.1"/>
    <property type="molecule type" value="Genomic_DNA"/>
</dbReference>
<evidence type="ECO:0000313" key="1">
    <source>
        <dbReference type="EMBL" id="KAH9364217.1"/>
    </source>
</evidence>
<dbReference type="SUPFAM" id="SSF52047">
    <property type="entry name" value="RNI-like"/>
    <property type="match status" value="1"/>
</dbReference>
<keyword evidence="2" id="KW-1185">Reference proteome</keyword>
<sequence>MKPRPGRLLRKAAATGRLYRALVRRLISPNSESEGLLEAGVCRRWYALCHDPVLRRRMDVSFMPLSGIRIWRLLRSQVTSRVEGLRLRGCFQLYRSRWGGASHMAAAVHHHHHHSLSPSLHSFTLPELRRLCPALRSLALLDMALAFDTNGAMPALADLPPSLRRLSLRACSFQAPKFFERDPEQLLSRLELLDLADCVQADAWSMSLLAEGATSLKALGLEGCRRVDGPALLRLGTPLVARLRVLDIEGCPVEDDALRVILGEAVCLEQLYLAMTPLTGDAFRGTCTPSAPRLQRLCLRTLRFISADPGILRCVSRAAPRLHTLFVDADVPANVEEQLPPQCRVLRRGGSEETCGHFLGAAVF</sequence>
<dbReference type="OrthoDB" id="6482827at2759"/>
<gene>
    <name evidence="1" type="ORF">HPB48_003411</name>
</gene>
<reference evidence="1 2" key="1">
    <citation type="journal article" date="2020" name="Cell">
        <title>Large-Scale Comparative Analyses of Tick Genomes Elucidate Their Genetic Diversity and Vector Capacities.</title>
        <authorList>
            <consortium name="Tick Genome and Microbiome Consortium (TIGMIC)"/>
            <person name="Jia N."/>
            <person name="Wang J."/>
            <person name="Shi W."/>
            <person name="Du L."/>
            <person name="Sun Y."/>
            <person name="Zhan W."/>
            <person name="Jiang J.F."/>
            <person name="Wang Q."/>
            <person name="Zhang B."/>
            <person name="Ji P."/>
            <person name="Bell-Sakyi L."/>
            <person name="Cui X.M."/>
            <person name="Yuan T.T."/>
            <person name="Jiang B.G."/>
            <person name="Yang W.F."/>
            <person name="Lam T.T."/>
            <person name="Chang Q.C."/>
            <person name="Ding S.J."/>
            <person name="Wang X.J."/>
            <person name="Zhu J.G."/>
            <person name="Ruan X.D."/>
            <person name="Zhao L."/>
            <person name="Wei J.T."/>
            <person name="Ye R.Z."/>
            <person name="Que T.C."/>
            <person name="Du C.H."/>
            <person name="Zhou Y.H."/>
            <person name="Cheng J.X."/>
            <person name="Dai P.F."/>
            <person name="Guo W.B."/>
            <person name="Han X.H."/>
            <person name="Huang E.J."/>
            <person name="Li L.F."/>
            <person name="Wei W."/>
            <person name="Gao Y.C."/>
            <person name="Liu J.Z."/>
            <person name="Shao H.Z."/>
            <person name="Wang X."/>
            <person name="Wang C.C."/>
            <person name="Yang T.C."/>
            <person name="Huo Q.B."/>
            <person name="Li W."/>
            <person name="Chen H.Y."/>
            <person name="Chen S.E."/>
            <person name="Zhou L.G."/>
            <person name="Ni X.B."/>
            <person name="Tian J.H."/>
            <person name="Sheng Y."/>
            <person name="Liu T."/>
            <person name="Pan Y.S."/>
            <person name="Xia L.Y."/>
            <person name="Li J."/>
            <person name="Zhao F."/>
            <person name="Cao W.C."/>
        </authorList>
    </citation>
    <scope>NUCLEOTIDE SEQUENCE [LARGE SCALE GENOMIC DNA]</scope>
    <source>
        <strain evidence="1">HaeL-2018</strain>
    </source>
</reference>
<dbReference type="OMA" id="ERCARID"/>